<dbReference type="FunFam" id="3.30.200.20:FF:000124">
    <property type="entry name" value="Cyclin-dependent kinase 4"/>
    <property type="match status" value="1"/>
</dbReference>
<keyword evidence="3 11" id="KW-0723">Serine/threonine-protein kinase</keyword>
<sequence>MEECVNIQNKYEEINQIGSGAYGTVFKGKNKRNNTVVALKKVRIPITDDGVPLSTIREVGLLKHIGTHHHPNIVQILDVCHGKRLEKELIMYIVFEHMEQDLSSYLHKCSRGTGLKTTRIREIIADILSGVEFLHLHRIMHRDLKPQNILVTESGTVKLADFGLAKTYDFDMKLTSVVVTLWYRAPEILLGMPYATPVDIWSIGCILGELYLLEPLFCGSSDSDQLMKILRTLGKPKYEDWPQDTSIKYDSLDVDKVGNLHNLIPNLCENGYDLIMKMLTFKHSKRITASDALKHIYFSEEPLNT</sequence>
<dbReference type="Gene3D" id="1.10.510.10">
    <property type="entry name" value="Transferase(Phosphotransferase) domain 1"/>
    <property type="match status" value="1"/>
</dbReference>
<dbReference type="InterPro" id="IPR000719">
    <property type="entry name" value="Prot_kinase_dom"/>
</dbReference>
<dbReference type="FunFam" id="1.10.510.10:FF:000624">
    <property type="entry name" value="Mitogen-activated protein kinase"/>
    <property type="match status" value="1"/>
</dbReference>
<evidence type="ECO:0000259" key="12">
    <source>
        <dbReference type="PROSITE" id="PS50011"/>
    </source>
</evidence>
<evidence type="ECO:0000256" key="10">
    <source>
        <dbReference type="PROSITE-ProRule" id="PRU10141"/>
    </source>
</evidence>
<name>A0A0T6BCP7_9SCAR</name>
<keyword evidence="14" id="KW-1185">Reference proteome</keyword>
<accession>A0A0T6BCP7</accession>
<dbReference type="GO" id="GO:0005634">
    <property type="term" value="C:nucleus"/>
    <property type="evidence" value="ECO:0007669"/>
    <property type="project" value="TreeGrafter"/>
</dbReference>
<comment type="catalytic activity">
    <reaction evidence="9">
        <text>L-seryl-[protein] + ATP = O-phospho-L-seryl-[protein] + ADP + H(+)</text>
        <dbReference type="Rhea" id="RHEA:17989"/>
        <dbReference type="Rhea" id="RHEA-COMP:9863"/>
        <dbReference type="Rhea" id="RHEA-COMP:11604"/>
        <dbReference type="ChEBI" id="CHEBI:15378"/>
        <dbReference type="ChEBI" id="CHEBI:29999"/>
        <dbReference type="ChEBI" id="CHEBI:30616"/>
        <dbReference type="ChEBI" id="CHEBI:83421"/>
        <dbReference type="ChEBI" id="CHEBI:456216"/>
        <dbReference type="EC" id="2.7.11.22"/>
    </reaction>
</comment>
<dbReference type="GO" id="GO:0000307">
    <property type="term" value="C:cyclin-dependent protein kinase holoenzyme complex"/>
    <property type="evidence" value="ECO:0007669"/>
    <property type="project" value="TreeGrafter"/>
</dbReference>
<comment type="catalytic activity">
    <reaction evidence="8">
        <text>L-threonyl-[protein] + ATP = O-phospho-L-threonyl-[protein] + ADP + H(+)</text>
        <dbReference type="Rhea" id="RHEA:46608"/>
        <dbReference type="Rhea" id="RHEA-COMP:11060"/>
        <dbReference type="Rhea" id="RHEA-COMP:11605"/>
        <dbReference type="ChEBI" id="CHEBI:15378"/>
        <dbReference type="ChEBI" id="CHEBI:30013"/>
        <dbReference type="ChEBI" id="CHEBI:30616"/>
        <dbReference type="ChEBI" id="CHEBI:61977"/>
        <dbReference type="ChEBI" id="CHEBI:456216"/>
        <dbReference type="EC" id="2.7.11.22"/>
    </reaction>
</comment>
<dbReference type="InterPro" id="IPR008271">
    <property type="entry name" value="Ser/Thr_kinase_AS"/>
</dbReference>
<evidence type="ECO:0000313" key="13">
    <source>
        <dbReference type="EMBL" id="KRT85100.1"/>
    </source>
</evidence>
<dbReference type="PROSITE" id="PS00108">
    <property type="entry name" value="PROTEIN_KINASE_ST"/>
    <property type="match status" value="1"/>
</dbReference>
<dbReference type="GO" id="GO:0010468">
    <property type="term" value="P:regulation of gene expression"/>
    <property type="evidence" value="ECO:0007669"/>
    <property type="project" value="TreeGrafter"/>
</dbReference>
<protein>
    <recommendedName>
        <fullName evidence="2">cyclin-dependent kinase</fullName>
        <ecNumber evidence="2">2.7.11.22</ecNumber>
    </recommendedName>
</protein>
<dbReference type="GO" id="GO:0005737">
    <property type="term" value="C:cytoplasm"/>
    <property type="evidence" value="ECO:0007669"/>
    <property type="project" value="TreeGrafter"/>
</dbReference>
<evidence type="ECO:0000256" key="6">
    <source>
        <dbReference type="ARBA" id="ARBA00022777"/>
    </source>
</evidence>
<gene>
    <name evidence="13" type="ORF">AMK59_2053</name>
</gene>
<dbReference type="GO" id="GO:0004693">
    <property type="term" value="F:cyclin-dependent protein serine/threonine kinase activity"/>
    <property type="evidence" value="ECO:0007669"/>
    <property type="project" value="UniProtKB-EC"/>
</dbReference>
<dbReference type="Pfam" id="PF00069">
    <property type="entry name" value="Pkinase"/>
    <property type="match status" value="1"/>
</dbReference>
<dbReference type="Gene3D" id="3.30.200.20">
    <property type="entry name" value="Phosphorylase Kinase, domain 1"/>
    <property type="match status" value="1"/>
</dbReference>
<evidence type="ECO:0000256" key="9">
    <source>
        <dbReference type="ARBA" id="ARBA00048367"/>
    </source>
</evidence>
<dbReference type="SMART" id="SM00220">
    <property type="entry name" value="S_TKc"/>
    <property type="match status" value="1"/>
</dbReference>
<evidence type="ECO:0000256" key="4">
    <source>
        <dbReference type="ARBA" id="ARBA00022679"/>
    </source>
</evidence>
<dbReference type="Proteomes" id="UP000051574">
    <property type="component" value="Unassembled WGS sequence"/>
</dbReference>
<reference evidence="13 14" key="1">
    <citation type="submission" date="2015-09" db="EMBL/GenBank/DDBJ databases">
        <title>Draft genome of the scarab beetle Oryctes borbonicus.</title>
        <authorList>
            <person name="Meyer J.M."/>
            <person name="Markov G.V."/>
            <person name="Baskaran P."/>
            <person name="Herrmann M."/>
            <person name="Sommer R.J."/>
            <person name="Roedelsperger C."/>
        </authorList>
    </citation>
    <scope>NUCLEOTIDE SEQUENCE [LARGE SCALE GENOMIC DNA]</scope>
    <source>
        <strain evidence="13">OB123</strain>
        <tissue evidence="13">Whole animal</tissue>
    </source>
</reference>
<comment type="caution">
    <text evidence="13">The sequence shown here is derived from an EMBL/GenBank/DDBJ whole genome shotgun (WGS) entry which is preliminary data.</text>
</comment>
<evidence type="ECO:0000256" key="2">
    <source>
        <dbReference type="ARBA" id="ARBA00012425"/>
    </source>
</evidence>
<dbReference type="GO" id="GO:0005524">
    <property type="term" value="F:ATP binding"/>
    <property type="evidence" value="ECO:0007669"/>
    <property type="project" value="UniProtKB-UniRule"/>
</dbReference>
<evidence type="ECO:0000313" key="14">
    <source>
        <dbReference type="Proteomes" id="UP000051574"/>
    </source>
</evidence>
<dbReference type="PANTHER" id="PTHR24056">
    <property type="entry name" value="CELL DIVISION PROTEIN KINASE"/>
    <property type="match status" value="1"/>
</dbReference>
<dbReference type="GO" id="GO:0007165">
    <property type="term" value="P:signal transduction"/>
    <property type="evidence" value="ECO:0007669"/>
    <property type="project" value="TreeGrafter"/>
</dbReference>
<evidence type="ECO:0000256" key="1">
    <source>
        <dbReference type="ARBA" id="ARBA00006485"/>
    </source>
</evidence>
<evidence type="ECO:0000256" key="3">
    <source>
        <dbReference type="ARBA" id="ARBA00022527"/>
    </source>
</evidence>
<feature type="domain" description="Protein kinase" evidence="12">
    <location>
        <begin position="11"/>
        <end position="298"/>
    </location>
</feature>
<dbReference type="PROSITE" id="PS50011">
    <property type="entry name" value="PROTEIN_KINASE_DOM"/>
    <property type="match status" value="1"/>
</dbReference>
<dbReference type="EC" id="2.7.11.22" evidence="2"/>
<keyword evidence="7 10" id="KW-0067">ATP-binding</keyword>
<evidence type="ECO:0000256" key="11">
    <source>
        <dbReference type="RuleBase" id="RU000304"/>
    </source>
</evidence>
<dbReference type="GO" id="GO:0030332">
    <property type="term" value="F:cyclin binding"/>
    <property type="evidence" value="ECO:0007669"/>
    <property type="project" value="TreeGrafter"/>
</dbReference>
<evidence type="ECO:0000256" key="8">
    <source>
        <dbReference type="ARBA" id="ARBA00047811"/>
    </source>
</evidence>
<proteinExistence type="inferred from homology"/>
<dbReference type="GO" id="GO:0000082">
    <property type="term" value="P:G1/S transition of mitotic cell cycle"/>
    <property type="evidence" value="ECO:0007669"/>
    <property type="project" value="TreeGrafter"/>
</dbReference>
<evidence type="ECO:0000256" key="7">
    <source>
        <dbReference type="ARBA" id="ARBA00022840"/>
    </source>
</evidence>
<keyword evidence="4 13" id="KW-0808">Transferase</keyword>
<dbReference type="EMBL" id="LJIG01001840">
    <property type="protein sequence ID" value="KRT85100.1"/>
    <property type="molecule type" value="Genomic_DNA"/>
</dbReference>
<dbReference type="AlphaFoldDB" id="A0A0T6BCP7"/>
<dbReference type="GO" id="GO:0010389">
    <property type="term" value="P:regulation of G2/M transition of mitotic cell cycle"/>
    <property type="evidence" value="ECO:0007669"/>
    <property type="project" value="TreeGrafter"/>
</dbReference>
<dbReference type="InterPro" id="IPR050108">
    <property type="entry name" value="CDK"/>
</dbReference>
<dbReference type="PANTHER" id="PTHR24056:SF472">
    <property type="entry name" value="CYCLIN-DEPENDENT KINASE 4, ISOFORM A"/>
    <property type="match status" value="1"/>
</dbReference>
<keyword evidence="6" id="KW-0418">Kinase</keyword>
<dbReference type="PROSITE" id="PS00107">
    <property type="entry name" value="PROTEIN_KINASE_ATP"/>
    <property type="match status" value="1"/>
</dbReference>
<dbReference type="SUPFAM" id="SSF56112">
    <property type="entry name" value="Protein kinase-like (PK-like)"/>
    <property type="match status" value="1"/>
</dbReference>
<dbReference type="InterPro" id="IPR017441">
    <property type="entry name" value="Protein_kinase_ATP_BS"/>
</dbReference>
<comment type="similarity">
    <text evidence="1">Belongs to the protein kinase superfamily. CMGC Ser/Thr protein kinase family. CDC2/CDKX subfamily.</text>
</comment>
<organism evidence="13 14">
    <name type="scientific">Oryctes borbonicus</name>
    <dbReference type="NCBI Taxonomy" id="1629725"/>
    <lineage>
        <taxon>Eukaryota</taxon>
        <taxon>Metazoa</taxon>
        <taxon>Ecdysozoa</taxon>
        <taxon>Arthropoda</taxon>
        <taxon>Hexapoda</taxon>
        <taxon>Insecta</taxon>
        <taxon>Pterygota</taxon>
        <taxon>Neoptera</taxon>
        <taxon>Endopterygota</taxon>
        <taxon>Coleoptera</taxon>
        <taxon>Polyphaga</taxon>
        <taxon>Scarabaeiformia</taxon>
        <taxon>Scarabaeidae</taxon>
        <taxon>Dynastinae</taxon>
        <taxon>Oryctes</taxon>
    </lineage>
</organism>
<evidence type="ECO:0000256" key="5">
    <source>
        <dbReference type="ARBA" id="ARBA00022741"/>
    </source>
</evidence>
<feature type="binding site" evidence="10">
    <location>
        <position position="40"/>
    </location>
    <ligand>
        <name>ATP</name>
        <dbReference type="ChEBI" id="CHEBI:30616"/>
    </ligand>
</feature>
<keyword evidence="5 10" id="KW-0547">Nucleotide-binding</keyword>
<dbReference type="InterPro" id="IPR011009">
    <property type="entry name" value="Kinase-like_dom_sf"/>
</dbReference>
<dbReference type="OrthoDB" id="1732493at2759"/>